<dbReference type="EMBL" id="AP035881">
    <property type="protein sequence ID" value="BFP47073.1"/>
    <property type="molecule type" value="Genomic_DNA"/>
</dbReference>
<accession>A0AB33K5A1</accession>
<dbReference type="GO" id="GO:0003677">
    <property type="term" value="F:DNA binding"/>
    <property type="evidence" value="ECO:0007669"/>
    <property type="project" value="InterPro"/>
</dbReference>
<protein>
    <recommendedName>
        <fullName evidence="2">Integrase</fullName>
    </recommendedName>
</protein>
<dbReference type="AlphaFoldDB" id="A0AB33K5A1"/>
<proteinExistence type="predicted"/>
<gene>
    <name evidence="1" type="ORF">KCMC57_34410</name>
</gene>
<dbReference type="SUPFAM" id="SSF56349">
    <property type="entry name" value="DNA breaking-rejoining enzymes"/>
    <property type="match status" value="1"/>
</dbReference>
<dbReference type="RefSeq" id="WP_407989454.1">
    <property type="nucleotide sequence ID" value="NZ_AP035881.2"/>
</dbReference>
<name>A0AB33K5A1_9ACTN</name>
<organism evidence="1">
    <name type="scientific">Kitasatospora sp. CMC57</name>
    <dbReference type="NCBI Taxonomy" id="3231513"/>
    <lineage>
        <taxon>Bacteria</taxon>
        <taxon>Bacillati</taxon>
        <taxon>Actinomycetota</taxon>
        <taxon>Actinomycetes</taxon>
        <taxon>Kitasatosporales</taxon>
        <taxon>Streptomycetaceae</taxon>
        <taxon>Kitasatospora</taxon>
    </lineage>
</organism>
<reference evidence="1" key="1">
    <citation type="submission" date="2024-07" db="EMBL/GenBank/DDBJ databases">
        <title>Complete genome sequences of cellulolytic bacteria, Kitasatospora sp. CMC57 and Streptomyces sp. CMC78, isolated from Japanese agricultural soil.</title>
        <authorList>
            <person name="Hashimoto T."/>
            <person name="Ito M."/>
            <person name="Iwamoto M."/>
            <person name="Fukahori D."/>
            <person name="Shoda T."/>
            <person name="Sakoda M."/>
            <person name="Morohoshi T."/>
            <person name="Mitsuboshi M."/>
            <person name="Nishizawa T."/>
        </authorList>
    </citation>
    <scope>NUCLEOTIDE SEQUENCE</scope>
    <source>
        <strain evidence="1">CMC57</strain>
    </source>
</reference>
<evidence type="ECO:0008006" key="2">
    <source>
        <dbReference type="Google" id="ProtNLM"/>
    </source>
</evidence>
<evidence type="ECO:0000313" key="1">
    <source>
        <dbReference type="EMBL" id="BFP47073.1"/>
    </source>
</evidence>
<sequence length="290" mass="32059">MTATEREPVEPVEYTVAVERYLAAAGGLGPGSRRIYRIALTTWAWPLADRPVPTGRERRRAQPPVLPLALLDSSRCAPRLGQALTRRAAESDVRTLNRELSILRSAVSWWRAQGWIRTDPLAGVRPQALPANGPTPLTAADLQSVFRLRVPLREQVTWRLLYETGATVERVLALDVDHLDLLHRRSRHPADTPSLHWRAGAARLLPLLVVGRADGPLFLTDRRAPARTPSGDLCPYSGRGRLSYRRAAELFTGATRSLDPAGRGWTLRQLRTAAAHDRLVAPTLPDGTSD</sequence>
<dbReference type="InterPro" id="IPR011010">
    <property type="entry name" value="DNA_brk_join_enz"/>
</dbReference>